<dbReference type="EMBL" id="DS566002">
    <property type="status" value="NOT_ANNOTATED_CDS"/>
    <property type="molecule type" value="Genomic_DNA"/>
</dbReference>
<evidence type="ECO:0000259" key="1">
    <source>
        <dbReference type="PROSITE" id="PS50011"/>
    </source>
</evidence>
<dbReference type="PROSITE" id="PS50011">
    <property type="entry name" value="PROTEIN_KINASE_DOM"/>
    <property type="match status" value="1"/>
</dbReference>
<dbReference type="InterPro" id="IPR011009">
    <property type="entry name" value="Kinase-like_dom_sf"/>
</dbReference>
<reference evidence="3" key="1">
    <citation type="journal article" date="2006" name="Science">
        <title>Phytophthora genome sequences uncover evolutionary origins and mechanisms of pathogenesis.</title>
        <authorList>
            <person name="Tyler B.M."/>
            <person name="Tripathy S."/>
            <person name="Zhang X."/>
            <person name="Dehal P."/>
            <person name="Jiang R.H."/>
            <person name="Aerts A."/>
            <person name="Arredondo F.D."/>
            <person name="Baxter L."/>
            <person name="Bensasson D."/>
            <person name="Beynon J.L."/>
            <person name="Chapman J."/>
            <person name="Damasceno C.M."/>
            <person name="Dorrance A.E."/>
            <person name="Dou D."/>
            <person name="Dickerman A.W."/>
            <person name="Dubchak I.L."/>
            <person name="Garbelotto M."/>
            <person name="Gijzen M."/>
            <person name="Gordon S.G."/>
            <person name="Govers F."/>
            <person name="Grunwald N.J."/>
            <person name="Huang W."/>
            <person name="Ivors K.L."/>
            <person name="Jones R.W."/>
            <person name="Kamoun S."/>
            <person name="Krampis K."/>
            <person name="Lamour K.H."/>
            <person name="Lee M.K."/>
            <person name="McDonald W.H."/>
            <person name="Medina M."/>
            <person name="Meijer H.J."/>
            <person name="Nordberg E.K."/>
            <person name="Maclean D.J."/>
            <person name="Ospina-Giraldo M.D."/>
            <person name="Morris P.F."/>
            <person name="Phuntumart V."/>
            <person name="Putnam N.H."/>
            <person name="Rash S."/>
            <person name="Rose J.K."/>
            <person name="Sakihama Y."/>
            <person name="Salamov A.A."/>
            <person name="Savidor A."/>
            <person name="Scheuring C.F."/>
            <person name="Smith B.M."/>
            <person name="Sobral B.W."/>
            <person name="Terry A."/>
            <person name="Torto-Alalibo T.A."/>
            <person name="Win J."/>
            <person name="Xu Z."/>
            <person name="Zhang H."/>
            <person name="Grigoriev I.V."/>
            <person name="Rokhsar D.S."/>
            <person name="Boore J.L."/>
        </authorList>
    </citation>
    <scope>NUCLEOTIDE SEQUENCE [LARGE SCALE GENOMIC DNA]</scope>
    <source>
        <strain evidence="3">Pr102</strain>
    </source>
</reference>
<dbReference type="AlphaFoldDB" id="H3G767"/>
<accession>H3G767</accession>
<dbReference type="Proteomes" id="UP000005238">
    <property type="component" value="Unassembled WGS sequence"/>
</dbReference>
<feature type="domain" description="Protein kinase" evidence="1">
    <location>
        <begin position="1"/>
        <end position="93"/>
    </location>
</feature>
<dbReference type="HOGENOM" id="CLU_2406138_0_0_1"/>
<proteinExistence type="predicted"/>
<dbReference type="Pfam" id="PF00069">
    <property type="entry name" value="Pkinase"/>
    <property type="match status" value="1"/>
</dbReference>
<dbReference type="EnsemblProtists" id="Phyra49787">
    <property type="protein sequence ID" value="Phyra49787"/>
    <property type="gene ID" value="Phyra49787"/>
</dbReference>
<evidence type="ECO:0000313" key="2">
    <source>
        <dbReference type="EnsemblProtists" id="Phyra49781"/>
    </source>
</evidence>
<organism evidence="2 3">
    <name type="scientific">Phytophthora ramorum</name>
    <name type="common">Sudden oak death agent</name>
    <dbReference type="NCBI Taxonomy" id="164328"/>
    <lineage>
        <taxon>Eukaryota</taxon>
        <taxon>Sar</taxon>
        <taxon>Stramenopiles</taxon>
        <taxon>Oomycota</taxon>
        <taxon>Peronosporomycetes</taxon>
        <taxon>Peronosporales</taxon>
        <taxon>Peronosporaceae</taxon>
        <taxon>Phytophthora</taxon>
    </lineage>
</organism>
<dbReference type="eggNOG" id="KOG0192">
    <property type="taxonomic scope" value="Eukaryota"/>
</dbReference>
<dbReference type="PROSITE" id="PS00108">
    <property type="entry name" value="PROTEIN_KINASE_ST"/>
    <property type="match status" value="1"/>
</dbReference>
<reference evidence="2" key="2">
    <citation type="submission" date="2015-06" db="UniProtKB">
        <authorList>
            <consortium name="EnsemblProtists"/>
        </authorList>
    </citation>
    <scope>IDENTIFICATION</scope>
    <source>
        <strain evidence="2">Pr102</strain>
    </source>
</reference>
<sequence>QDIAWLHKHNVIHRDIKSHNILLGGDLAASNPTVKIGDLGSAVVRQQHEPLLLEEVGSSGYTAPEIFTHDGYDSKVDVWGFGIVLWELASASP</sequence>
<dbReference type="VEuPathDB" id="FungiDB:KRP23_6848"/>
<dbReference type="Gene3D" id="1.10.510.10">
    <property type="entry name" value="Transferase(Phosphotransferase) domain 1"/>
    <property type="match status" value="1"/>
</dbReference>
<protein>
    <recommendedName>
        <fullName evidence="1">Protein kinase domain-containing protein</fullName>
    </recommendedName>
</protein>
<dbReference type="STRING" id="164328.H3G767"/>
<dbReference type="PANTHER" id="PTHR44167:SF24">
    <property type="entry name" value="SERINE_THREONINE-PROTEIN KINASE CHK2"/>
    <property type="match status" value="1"/>
</dbReference>
<evidence type="ECO:0000313" key="3">
    <source>
        <dbReference type="Proteomes" id="UP000005238"/>
    </source>
</evidence>
<keyword evidence="3" id="KW-1185">Reference proteome</keyword>
<dbReference type="EnsemblProtists" id="Phyra49781">
    <property type="protein sequence ID" value="Phyra49781"/>
    <property type="gene ID" value="Phyra49781"/>
</dbReference>
<dbReference type="VEuPathDB" id="FungiDB:KRP22_11951"/>
<dbReference type="InterPro" id="IPR000719">
    <property type="entry name" value="Prot_kinase_dom"/>
</dbReference>
<dbReference type="PANTHER" id="PTHR44167">
    <property type="entry name" value="OVARIAN-SPECIFIC SERINE/THREONINE-PROTEIN KINASE LOK-RELATED"/>
    <property type="match status" value="1"/>
</dbReference>
<dbReference type="SUPFAM" id="SSF56112">
    <property type="entry name" value="Protein kinase-like (PK-like)"/>
    <property type="match status" value="1"/>
</dbReference>
<dbReference type="InParanoid" id="H3G767"/>
<dbReference type="GO" id="GO:0005524">
    <property type="term" value="F:ATP binding"/>
    <property type="evidence" value="ECO:0007669"/>
    <property type="project" value="InterPro"/>
</dbReference>
<dbReference type="GO" id="GO:0004672">
    <property type="term" value="F:protein kinase activity"/>
    <property type="evidence" value="ECO:0007669"/>
    <property type="project" value="InterPro"/>
</dbReference>
<dbReference type="InterPro" id="IPR008271">
    <property type="entry name" value="Ser/Thr_kinase_AS"/>
</dbReference>
<name>H3G767_PHYRM</name>